<gene>
    <name evidence="2" type="ORF">NMU02_13080</name>
</gene>
<organism evidence="2 3">
    <name type="scientific">Coprobacter tertius</name>
    <dbReference type="NCBI Taxonomy" id="2944915"/>
    <lineage>
        <taxon>Bacteria</taxon>
        <taxon>Pseudomonadati</taxon>
        <taxon>Bacteroidota</taxon>
        <taxon>Bacteroidia</taxon>
        <taxon>Bacteroidales</taxon>
        <taxon>Barnesiellaceae</taxon>
        <taxon>Coprobacter</taxon>
    </lineage>
</organism>
<proteinExistence type="predicted"/>
<evidence type="ECO:0000313" key="2">
    <source>
        <dbReference type="EMBL" id="MCP9613025.1"/>
    </source>
</evidence>
<dbReference type="RefSeq" id="WP_255028409.1">
    <property type="nucleotide sequence ID" value="NZ_JANDHW010000019.1"/>
</dbReference>
<sequence length="342" mass="39206">MTDIIRFPAEWENQSGIQLTWPHAATDWAYMLEEVEKCFVEIAREISLREKLLIVSPEPDAVIRQIKNTVNLNNVRFVKCDTNDIWARDHGAITILKEGRPRLLDFKFNGWGLKFASNFDNLITHTCYKQGIFDAEYINRLNFVIEGGSIESDGKGNLLTSSECLLSPNRNGQWNKKQIEEYLKSELGIKHILWIDHGYLAGDDTDSHIDTLARLCPEDTIIYIKCTDRNDEHFTALEKMEEQLKTFRTNEGKPFRLLPLPMAEACYENGERLPATYANFLILNGVVLYPTYNQPQNDQNAGQILQQAFPDRTIIGIDCLPLIKQHGSLHCVTMQYPQGVIK</sequence>
<keyword evidence="1" id="KW-0378">Hydrolase</keyword>
<keyword evidence="3" id="KW-1185">Reference proteome</keyword>
<dbReference type="PANTHER" id="PTHR31377:SF0">
    <property type="entry name" value="AGMATINE DEIMINASE-RELATED"/>
    <property type="match status" value="1"/>
</dbReference>
<comment type="caution">
    <text evidence="2">The sequence shown here is derived from an EMBL/GenBank/DDBJ whole genome shotgun (WGS) entry which is preliminary data.</text>
</comment>
<dbReference type="Gene3D" id="3.75.10.10">
    <property type="entry name" value="L-arginine/glycine Amidinotransferase, Chain A"/>
    <property type="match status" value="1"/>
</dbReference>
<reference evidence="2 3" key="1">
    <citation type="submission" date="2022-07" db="EMBL/GenBank/DDBJ databases">
        <title>Fecal culturing of patients with breast cancer.</title>
        <authorList>
            <person name="Teng N.M.Y."/>
            <person name="Kiu R."/>
            <person name="Evans R."/>
            <person name="Baker D.J."/>
            <person name="Zenner C."/>
            <person name="Robinson S.D."/>
            <person name="Hall L.J."/>
        </authorList>
    </citation>
    <scope>NUCLEOTIDE SEQUENCE [LARGE SCALE GENOMIC DNA]</scope>
    <source>
        <strain evidence="2 3">LH1063</strain>
    </source>
</reference>
<evidence type="ECO:0000313" key="3">
    <source>
        <dbReference type="Proteomes" id="UP001205603"/>
    </source>
</evidence>
<accession>A0ABT1MK69</accession>
<name>A0ABT1MK69_9BACT</name>
<dbReference type="PANTHER" id="PTHR31377">
    <property type="entry name" value="AGMATINE DEIMINASE-RELATED"/>
    <property type="match status" value="1"/>
</dbReference>
<dbReference type="EMBL" id="JANDHW010000019">
    <property type="protein sequence ID" value="MCP9613025.1"/>
    <property type="molecule type" value="Genomic_DNA"/>
</dbReference>
<dbReference type="Pfam" id="PF04371">
    <property type="entry name" value="PAD_porph"/>
    <property type="match status" value="1"/>
</dbReference>
<evidence type="ECO:0000256" key="1">
    <source>
        <dbReference type="ARBA" id="ARBA00022801"/>
    </source>
</evidence>
<protein>
    <submittedName>
        <fullName evidence="2">Agmatine deiminase family protein</fullName>
    </submittedName>
</protein>
<dbReference type="Proteomes" id="UP001205603">
    <property type="component" value="Unassembled WGS sequence"/>
</dbReference>
<dbReference type="SUPFAM" id="SSF55909">
    <property type="entry name" value="Pentein"/>
    <property type="match status" value="1"/>
</dbReference>
<dbReference type="InterPro" id="IPR007466">
    <property type="entry name" value="Peptidyl-Arg-deiminase_porph"/>
</dbReference>